<accession>A0ABR2FIA2</accession>
<dbReference type="SUPFAM" id="SSF47459">
    <property type="entry name" value="HLH, helix-loop-helix DNA-binding domain"/>
    <property type="match status" value="1"/>
</dbReference>
<evidence type="ECO:0000259" key="6">
    <source>
        <dbReference type="PROSITE" id="PS50888"/>
    </source>
</evidence>
<dbReference type="PANTHER" id="PTHR13935:SF90">
    <property type="entry name" value="TRANSCRIPTION FACTOR BHLH162"/>
    <property type="match status" value="1"/>
</dbReference>
<keyword evidence="5" id="KW-0175">Coiled coil</keyword>
<keyword evidence="3" id="KW-0804">Transcription</keyword>
<protein>
    <recommendedName>
        <fullName evidence="6">BHLH domain-containing protein</fullName>
    </recommendedName>
</protein>
<name>A0ABR2FIA2_9ROSI</name>
<feature type="coiled-coil region" evidence="5">
    <location>
        <begin position="27"/>
        <end position="54"/>
    </location>
</feature>
<dbReference type="EMBL" id="JBBPBM010000006">
    <property type="protein sequence ID" value="KAK8580675.1"/>
    <property type="molecule type" value="Genomic_DNA"/>
</dbReference>
<evidence type="ECO:0000313" key="8">
    <source>
        <dbReference type="Proteomes" id="UP001472677"/>
    </source>
</evidence>
<dbReference type="Gene3D" id="4.10.280.10">
    <property type="entry name" value="Helix-loop-helix DNA-binding domain"/>
    <property type="match status" value="1"/>
</dbReference>
<evidence type="ECO:0000256" key="5">
    <source>
        <dbReference type="SAM" id="Coils"/>
    </source>
</evidence>
<keyword evidence="8" id="KW-1185">Reference proteome</keyword>
<gene>
    <name evidence="7" type="ORF">V6N12_070932</name>
</gene>
<evidence type="ECO:0000313" key="7">
    <source>
        <dbReference type="EMBL" id="KAK8580675.1"/>
    </source>
</evidence>
<organism evidence="7 8">
    <name type="scientific">Hibiscus sabdariffa</name>
    <name type="common">roselle</name>
    <dbReference type="NCBI Taxonomy" id="183260"/>
    <lineage>
        <taxon>Eukaryota</taxon>
        <taxon>Viridiplantae</taxon>
        <taxon>Streptophyta</taxon>
        <taxon>Embryophyta</taxon>
        <taxon>Tracheophyta</taxon>
        <taxon>Spermatophyta</taxon>
        <taxon>Magnoliopsida</taxon>
        <taxon>eudicotyledons</taxon>
        <taxon>Gunneridae</taxon>
        <taxon>Pentapetalae</taxon>
        <taxon>rosids</taxon>
        <taxon>malvids</taxon>
        <taxon>Malvales</taxon>
        <taxon>Malvaceae</taxon>
        <taxon>Malvoideae</taxon>
        <taxon>Hibiscus</taxon>
    </lineage>
</organism>
<evidence type="ECO:0000256" key="2">
    <source>
        <dbReference type="ARBA" id="ARBA00023015"/>
    </source>
</evidence>
<evidence type="ECO:0000256" key="4">
    <source>
        <dbReference type="ARBA" id="ARBA00023242"/>
    </source>
</evidence>
<feature type="domain" description="BHLH" evidence="6">
    <location>
        <begin position="1"/>
        <end position="37"/>
    </location>
</feature>
<dbReference type="InterPro" id="IPR015660">
    <property type="entry name" value="MASH1/Ascl1a-like"/>
</dbReference>
<dbReference type="PROSITE" id="PS50888">
    <property type="entry name" value="BHLH"/>
    <property type="match status" value="1"/>
</dbReference>
<keyword evidence="2" id="KW-0805">Transcription regulation</keyword>
<proteinExistence type="predicted"/>
<reference evidence="7 8" key="1">
    <citation type="journal article" date="2024" name="G3 (Bethesda)">
        <title>Genome assembly of Hibiscus sabdariffa L. provides insights into metabolisms of medicinal natural products.</title>
        <authorList>
            <person name="Kim T."/>
        </authorList>
    </citation>
    <scope>NUCLEOTIDE SEQUENCE [LARGE SCALE GENOMIC DNA]</scope>
    <source>
        <strain evidence="7">TK-2024</strain>
        <tissue evidence="7">Old leaves</tissue>
    </source>
</reference>
<dbReference type="InterPro" id="IPR011598">
    <property type="entry name" value="bHLH_dom"/>
</dbReference>
<evidence type="ECO:0000256" key="1">
    <source>
        <dbReference type="ARBA" id="ARBA00004123"/>
    </source>
</evidence>
<comment type="subcellular location">
    <subcellularLocation>
        <location evidence="1">Nucleus</location>
    </subcellularLocation>
</comment>
<keyword evidence="4" id="KW-0539">Nucleus</keyword>
<sequence>MKALYSKLNSLLPQHNSRESASLPDQLHEATKYIKKLQMDLERMKEKKHSLMGVERWKNTTRSSSHGPKSHEIQVHGMGYSLVVGLRIHSHTNSSRFVFNQTIRIIHEEGGDIVNASFSVVGDSVFHTIHLTAGHESAPDYGAAARRISERLTTFADDAGAWELAV</sequence>
<dbReference type="Proteomes" id="UP001472677">
    <property type="component" value="Unassembled WGS sequence"/>
</dbReference>
<comment type="caution">
    <text evidence="7">The sequence shown here is derived from an EMBL/GenBank/DDBJ whole genome shotgun (WGS) entry which is preliminary data.</text>
</comment>
<dbReference type="InterPro" id="IPR036638">
    <property type="entry name" value="HLH_DNA-bd_sf"/>
</dbReference>
<evidence type="ECO:0000256" key="3">
    <source>
        <dbReference type="ARBA" id="ARBA00023163"/>
    </source>
</evidence>
<dbReference type="PANTHER" id="PTHR13935">
    <property type="entry name" value="ACHAETE-SCUTE TRANSCRIPTION FACTOR-RELATED"/>
    <property type="match status" value="1"/>
</dbReference>